<comment type="caution">
    <text evidence="1">The sequence shown here is derived from an EMBL/GenBank/DDBJ whole genome shotgun (WGS) entry which is preliminary data.</text>
</comment>
<dbReference type="InterPro" id="IPR008906">
    <property type="entry name" value="HATC_C_dom"/>
</dbReference>
<evidence type="ECO:0000313" key="2">
    <source>
        <dbReference type="Proteomes" id="UP001152795"/>
    </source>
</evidence>
<keyword evidence="2" id="KW-1185">Reference proteome</keyword>
<dbReference type="PANTHER" id="PTHR46289">
    <property type="entry name" value="52 KDA REPRESSOR OF THE INHIBITOR OF THE PROTEIN KINASE-LIKE PROTEIN-RELATED"/>
    <property type="match status" value="1"/>
</dbReference>
<dbReference type="Pfam" id="PF05699">
    <property type="entry name" value="Dimer_Tnp_hAT"/>
    <property type="match status" value="1"/>
</dbReference>
<sequence>MPQNQNSVFKSLSKSVYRDNPDVSDVDDSTHGLHYFRVAMYIPFLDTIPEQLQFQFNEKTAFAGLFDPLLPAYYAKNGAVEEEFMQLYRNYSQSLHANNVMPHDTSGMNALAQYRLWVAKWKIGFSSSTDSPTDHIATLSFCDPNVFQSTYALLTIASILPISTATVERSFSSLRLLKTYLRHRTTQDRLNALEMMYIYDTEPTDEDRVIEIFASMKNRRLLLSFNRFNSDLSG</sequence>
<dbReference type="AlphaFoldDB" id="A0A6S7H9I3"/>
<dbReference type="EMBL" id="CACRXK020004358">
    <property type="protein sequence ID" value="CAB4002445.1"/>
    <property type="molecule type" value="Genomic_DNA"/>
</dbReference>
<gene>
    <name evidence="1" type="ORF">PACLA_8A069878</name>
</gene>
<dbReference type="InterPro" id="IPR052958">
    <property type="entry name" value="IFN-induced_PKR_regulator"/>
</dbReference>
<reference evidence="1" key="1">
    <citation type="submission" date="2020-04" db="EMBL/GenBank/DDBJ databases">
        <authorList>
            <person name="Alioto T."/>
            <person name="Alioto T."/>
            <person name="Gomez Garrido J."/>
        </authorList>
    </citation>
    <scope>NUCLEOTIDE SEQUENCE</scope>
    <source>
        <strain evidence="1">A484AB</strain>
    </source>
</reference>
<organism evidence="1 2">
    <name type="scientific">Paramuricea clavata</name>
    <name type="common">Red gorgonian</name>
    <name type="synonym">Violescent sea-whip</name>
    <dbReference type="NCBI Taxonomy" id="317549"/>
    <lineage>
        <taxon>Eukaryota</taxon>
        <taxon>Metazoa</taxon>
        <taxon>Cnidaria</taxon>
        <taxon>Anthozoa</taxon>
        <taxon>Octocorallia</taxon>
        <taxon>Malacalcyonacea</taxon>
        <taxon>Plexauridae</taxon>
        <taxon>Paramuricea</taxon>
    </lineage>
</organism>
<name>A0A6S7H9I3_PARCT</name>
<dbReference type="OrthoDB" id="6621209at2759"/>
<dbReference type="PANTHER" id="PTHR46289:SF14">
    <property type="entry name" value="DUF4371 DOMAIN-CONTAINING PROTEIN"/>
    <property type="match status" value="1"/>
</dbReference>
<evidence type="ECO:0000313" key="1">
    <source>
        <dbReference type="EMBL" id="CAB4002445.1"/>
    </source>
</evidence>
<proteinExistence type="predicted"/>
<dbReference type="Proteomes" id="UP001152795">
    <property type="component" value="Unassembled WGS sequence"/>
</dbReference>
<dbReference type="GO" id="GO:0046983">
    <property type="term" value="F:protein dimerization activity"/>
    <property type="evidence" value="ECO:0007669"/>
    <property type="project" value="InterPro"/>
</dbReference>
<protein>
    <submittedName>
        <fullName evidence="1">52 kDa repressor of the inhibitor of the kinase-like</fullName>
    </submittedName>
</protein>
<accession>A0A6S7H9I3</accession>